<keyword evidence="3" id="KW-1185">Reference proteome</keyword>
<evidence type="ECO:0000313" key="2">
    <source>
        <dbReference type="EMBL" id="KAI1881263.1"/>
    </source>
</evidence>
<sequence length="140" mass="15050">MYSLKGHSRSARDGKRDWNVVSQGPADSHNARQGRHLVQAVVRFALLELPRVHTKLGSDAHLLHVAEKLLLHGLEGGSVRQNCSAPEVDPGSMAIAEGDPGPACEVHPNSGEMVVEVRSQGVIGIEPPCIQRHRHGTGPQ</sequence>
<dbReference type="AlphaFoldDB" id="A0A9Q0ARX9"/>
<reference evidence="2" key="1">
    <citation type="submission" date="2021-03" db="EMBL/GenBank/DDBJ databases">
        <title>Revisited historic fungal species revealed as producer of novel bioactive compounds through whole genome sequencing and comparative genomics.</title>
        <authorList>
            <person name="Vignolle G.A."/>
            <person name="Hochenegger N."/>
            <person name="Mach R.L."/>
            <person name="Mach-Aigner A.R."/>
            <person name="Javad Rahimi M."/>
            <person name="Salim K.A."/>
            <person name="Chan C.M."/>
            <person name="Lim L.B.L."/>
            <person name="Cai F."/>
            <person name="Druzhinina I.S."/>
            <person name="U'Ren J.M."/>
            <person name="Derntl C."/>
        </authorList>
    </citation>
    <scope>NUCLEOTIDE SEQUENCE</scope>
    <source>
        <strain evidence="2">TUCIM 5799</strain>
    </source>
</reference>
<dbReference type="Proteomes" id="UP000829685">
    <property type="component" value="Unassembled WGS sequence"/>
</dbReference>
<proteinExistence type="predicted"/>
<name>A0A9Q0ARX9_9PEZI</name>
<accession>A0A9Q0ARX9</accession>
<evidence type="ECO:0000313" key="3">
    <source>
        <dbReference type="Proteomes" id="UP000829685"/>
    </source>
</evidence>
<dbReference type="EMBL" id="JAFIMR010000001">
    <property type="protein sequence ID" value="KAI1881263.1"/>
    <property type="molecule type" value="Genomic_DNA"/>
</dbReference>
<protein>
    <submittedName>
        <fullName evidence="2">Uncharacterized protein</fullName>
    </submittedName>
</protein>
<organism evidence="2 3">
    <name type="scientific">Neoarthrinium moseri</name>
    <dbReference type="NCBI Taxonomy" id="1658444"/>
    <lineage>
        <taxon>Eukaryota</taxon>
        <taxon>Fungi</taxon>
        <taxon>Dikarya</taxon>
        <taxon>Ascomycota</taxon>
        <taxon>Pezizomycotina</taxon>
        <taxon>Sordariomycetes</taxon>
        <taxon>Xylariomycetidae</taxon>
        <taxon>Amphisphaeriales</taxon>
        <taxon>Apiosporaceae</taxon>
        <taxon>Neoarthrinium</taxon>
    </lineage>
</organism>
<evidence type="ECO:0000256" key="1">
    <source>
        <dbReference type="SAM" id="MobiDB-lite"/>
    </source>
</evidence>
<feature type="region of interest" description="Disordered" evidence="1">
    <location>
        <begin position="1"/>
        <end position="33"/>
    </location>
</feature>
<comment type="caution">
    <text evidence="2">The sequence shown here is derived from an EMBL/GenBank/DDBJ whole genome shotgun (WGS) entry which is preliminary data.</text>
</comment>
<gene>
    <name evidence="2" type="ORF">JX265_000089</name>
</gene>